<keyword evidence="6" id="KW-0547">Nucleotide-binding</keyword>
<sequence length="433" mass="47565">MSATSERRVKSKMKKSDPANYTIHDFLNECKTSDAADSRFEDAGDAEASGPTYFVTGVAPAKLGNLYTRVGALVGEQEGWKQKKDTSGRFHFILGGARGAGIPFKRFAQLFKWDYGITPHCNYFRGHVWLTQKVKLIQTLRQAGIEHLTPEAFLFFPSSADDNETEQFRIASESGSKRAAAAGNTWLVKASDATRGERTLISSDYDEIMTHIETQDKTGSPLCVQRYLADPLLLPGGRKFDLRFFVLVDKDLDSFVSSQVLVKTCQHAFSMDDLADKMAHLSTAAVQKRTDSAPSDMPVEQLAKWLSSEHGANFEADIAEPAREIIAQVLAAAQDKLENVGHADFTSFQVFAFDFAVDAGLKPWFVEVSAPIDFPDDLVDDLARDVVDLAVQPVFAAGSDARAEKPCEGRIFMPLPTLSRTASSASNNSVSKK</sequence>
<evidence type="ECO:0000256" key="6">
    <source>
        <dbReference type="ARBA" id="ARBA00022741"/>
    </source>
</evidence>
<evidence type="ECO:0000256" key="4">
    <source>
        <dbReference type="ARBA" id="ARBA00011245"/>
    </source>
</evidence>
<evidence type="ECO:0000313" key="14">
    <source>
        <dbReference type="EMBL" id="GBG29353.1"/>
    </source>
</evidence>
<comment type="catalytic activity">
    <reaction evidence="13">
        <text>C-terminal L-alpha-aminoacyl-L-glutamyl-L-glutamyl-[tubulin] + L-tyrosine + ATP = C-terminal L-alpha-aminoacyl-L-glutamyl-L-glutamyl-L-tyrosyl-[tubulin] + ADP + phosphate + H(+)</text>
        <dbReference type="Rhea" id="RHEA:17605"/>
        <dbReference type="Rhea" id="RHEA-COMP:16434"/>
        <dbReference type="Rhea" id="RHEA-COMP:16435"/>
        <dbReference type="ChEBI" id="CHEBI:15378"/>
        <dbReference type="ChEBI" id="CHEBI:30616"/>
        <dbReference type="ChEBI" id="CHEBI:43474"/>
        <dbReference type="ChEBI" id="CHEBI:58315"/>
        <dbReference type="ChEBI" id="CHEBI:149554"/>
        <dbReference type="ChEBI" id="CHEBI:149555"/>
        <dbReference type="ChEBI" id="CHEBI:456216"/>
        <dbReference type="EC" id="6.3.2.25"/>
    </reaction>
</comment>
<comment type="cofactor">
    <cofactor evidence="1">
        <name>Mg(2+)</name>
        <dbReference type="ChEBI" id="CHEBI:18420"/>
    </cofactor>
</comment>
<dbReference type="GO" id="GO:0005524">
    <property type="term" value="F:ATP binding"/>
    <property type="evidence" value="ECO:0007669"/>
    <property type="project" value="UniProtKB-KW"/>
</dbReference>
<evidence type="ECO:0000256" key="11">
    <source>
        <dbReference type="ARBA" id="ARBA00038960"/>
    </source>
</evidence>
<comment type="caution">
    <text evidence="14">The sequence shown here is derived from an EMBL/GenBank/DDBJ whole genome shotgun (WGS) entry which is preliminary data.</text>
</comment>
<proteinExistence type="inferred from homology"/>
<dbReference type="Proteomes" id="UP000241890">
    <property type="component" value="Unassembled WGS sequence"/>
</dbReference>
<dbReference type="GO" id="GO:0000226">
    <property type="term" value="P:microtubule cytoskeleton organization"/>
    <property type="evidence" value="ECO:0007669"/>
    <property type="project" value="TreeGrafter"/>
</dbReference>
<comment type="subunit">
    <text evidence="4">Monomer.</text>
</comment>
<dbReference type="SUPFAM" id="SSF56059">
    <property type="entry name" value="Glutathione synthetase ATP-binding domain-like"/>
    <property type="match status" value="1"/>
</dbReference>
<evidence type="ECO:0000256" key="7">
    <source>
        <dbReference type="ARBA" id="ARBA00022840"/>
    </source>
</evidence>
<evidence type="ECO:0000256" key="3">
    <source>
        <dbReference type="ARBA" id="ARBA00006820"/>
    </source>
</evidence>
<dbReference type="OrthoDB" id="18862at2759"/>
<evidence type="ECO:0000256" key="9">
    <source>
        <dbReference type="ARBA" id="ARBA00022958"/>
    </source>
</evidence>
<comment type="function">
    <text evidence="10">Catalyzes the post-translational addition of a tyrosine to the C-terminal end of detyrosinated alpha-tubulin.</text>
</comment>
<evidence type="ECO:0000256" key="10">
    <source>
        <dbReference type="ARBA" id="ARBA00037791"/>
    </source>
</evidence>
<evidence type="ECO:0000256" key="8">
    <source>
        <dbReference type="ARBA" id="ARBA00022842"/>
    </source>
</evidence>
<accession>A0A2R5GL54</accession>
<dbReference type="InterPro" id="IPR004344">
    <property type="entry name" value="TTL/TTLL_fam"/>
</dbReference>
<evidence type="ECO:0000256" key="13">
    <source>
        <dbReference type="ARBA" id="ARBA00047950"/>
    </source>
</evidence>
<keyword evidence="9" id="KW-0630">Potassium</keyword>
<keyword evidence="7" id="KW-0067">ATP-binding</keyword>
<dbReference type="InterPro" id="IPR052492">
    <property type="entry name" value="Tubulin-tyrosine_ligase"/>
</dbReference>
<dbReference type="GO" id="GO:0004835">
    <property type="term" value="F:tubulin-tyrosine ligase activity"/>
    <property type="evidence" value="ECO:0007669"/>
    <property type="project" value="UniProtKB-EC"/>
</dbReference>
<dbReference type="InParanoid" id="A0A2R5GL54"/>
<evidence type="ECO:0000256" key="12">
    <source>
        <dbReference type="ARBA" id="ARBA00041021"/>
    </source>
</evidence>
<evidence type="ECO:0000313" key="15">
    <source>
        <dbReference type="Proteomes" id="UP000241890"/>
    </source>
</evidence>
<name>A0A2R5GL54_9STRA</name>
<protein>
    <recommendedName>
        <fullName evidence="12">Tubulin--tyrosine ligase</fullName>
        <ecNumber evidence="11">6.3.2.25</ecNumber>
    </recommendedName>
</protein>
<reference evidence="14 15" key="1">
    <citation type="submission" date="2017-12" db="EMBL/GenBank/DDBJ databases">
        <title>Sequencing, de novo assembly and annotation of complete genome of a new Thraustochytrid species, strain FCC1311.</title>
        <authorList>
            <person name="Sedici K."/>
            <person name="Godart F."/>
            <person name="Aiese Cigliano R."/>
            <person name="Sanseverino W."/>
            <person name="Barakat M."/>
            <person name="Ortet P."/>
            <person name="Marechal E."/>
            <person name="Cagnac O."/>
            <person name="Amato A."/>
        </authorList>
    </citation>
    <scope>NUCLEOTIDE SEQUENCE [LARGE SCALE GENOMIC DNA]</scope>
</reference>
<comment type="similarity">
    <text evidence="3">Belongs to the tubulin--tyrosine ligase family.</text>
</comment>
<gene>
    <name evidence="14" type="ORF">FCC1311_055752</name>
</gene>
<comment type="cofactor">
    <cofactor evidence="2">
        <name>K(+)</name>
        <dbReference type="ChEBI" id="CHEBI:29103"/>
    </cofactor>
</comment>
<organism evidence="14 15">
    <name type="scientific">Hondaea fermentalgiana</name>
    <dbReference type="NCBI Taxonomy" id="2315210"/>
    <lineage>
        <taxon>Eukaryota</taxon>
        <taxon>Sar</taxon>
        <taxon>Stramenopiles</taxon>
        <taxon>Bigyra</taxon>
        <taxon>Labyrinthulomycetes</taxon>
        <taxon>Thraustochytrida</taxon>
        <taxon>Thraustochytriidae</taxon>
        <taxon>Hondaea</taxon>
    </lineage>
</organism>
<dbReference type="EC" id="6.3.2.25" evidence="11"/>
<dbReference type="PANTHER" id="PTHR46570:SF1">
    <property type="entry name" value="TUBULIN--TYROSINE LIGASE"/>
    <property type="match status" value="1"/>
</dbReference>
<evidence type="ECO:0000256" key="1">
    <source>
        <dbReference type="ARBA" id="ARBA00001946"/>
    </source>
</evidence>
<keyword evidence="8" id="KW-0460">Magnesium</keyword>
<dbReference type="Pfam" id="PF03133">
    <property type="entry name" value="TTL"/>
    <property type="match status" value="1"/>
</dbReference>
<keyword evidence="15" id="KW-1185">Reference proteome</keyword>
<dbReference type="Gene3D" id="3.30.470.20">
    <property type="entry name" value="ATP-grasp fold, B domain"/>
    <property type="match status" value="1"/>
</dbReference>
<dbReference type="AlphaFoldDB" id="A0A2R5GL54"/>
<evidence type="ECO:0000256" key="2">
    <source>
        <dbReference type="ARBA" id="ARBA00001958"/>
    </source>
</evidence>
<dbReference type="PROSITE" id="PS51221">
    <property type="entry name" value="TTL"/>
    <property type="match status" value="1"/>
</dbReference>
<dbReference type="EMBL" id="BEYU01000056">
    <property type="protein sequence ID" value="GBG29353.1"/>
    <property type="molecule type" value="Genomic_DNA"/>
</dbReference>
<evidence type="ECO:0000256" key="5">
    <source>
        <dbReference type="ARBA" id="ARBA00022598"/>
    </source>
</evidence>
<dbReference type="PANTHER" id="PTHR46570">
    <property type="entry name" value="TUBULIN--TYROSINE LIGASE"/>
    <property type="match status" value="1"/>
</dbReference>
<keyword evidence="5 14" id="KW-0436">Ligase</keyword>
<dbReference type="GO" id="GO:0005876">
    <property type="term" value="C:spindle microtubule"/>
    <property type="evidence" value="ECO:0007669"/>
    <property type="project" value="TreeGrafter"/>
</dbReference>